<protein>
    <submittedName>
        <fullName evidence="2">Uncharacterized protein</fullName>
    </submittedName>
</protein>
<reference evidence="2 3" key="1">
    <citation type="journal article" date="2015" name="Genome Biol.">
        <title>Comparative genomics of Steinernema reveals deeply conserved gene regulatory networks.</title>
        <authorList>
            <person name="Dillman A.R."/>
            <person name="Macchietto M."/>
            <person name="Porter C.F."/>
            <person name="Rogers A."/>
            <person name="Williams B."/>
            <person name="Antoshechkin I."/>
            <person name="Lee M.M."/>
            <person name="Goodwin Z."/>
            <person name="Lu X."/>
            <person name="Lewis E.E."/>
            <person name="Goodrich-Blair H."/>
            <person name="Stock S.P."/>
            <person name="Adams B.J."/>
            <person name="Sternberg P.W."/>
            <person name="Mortazavi A."/>
        </authorList>
    </citation>
    <scope>NUCLEOTIDE SEQUENCE [LARGE SCALE GENOMIC DNA]</scope>
    <source>
        <strain evidence="2 3">ALL</strain>
    </source>
</reference>
<proteinExistence type="predicted"/>
<evidence type="ECO:0000313" key="3">
    <source>
        <dbReference type="Proteomes" id="UP000298663"/>
    </source>
</evidence>
<keyword evidence="1" id="KW-0732">Signal</keyword>
<evidence type="ECO:0000256" key="1">
    <source>
        <dbReference type="SAM" id="SignalP"/>
    </source>
</evidence>
<dbReference type="AlphaFoldDB" id="A0A4U5NZ22"/>
<accession>A0A4U5NZ22</accession>
<dbReference type="EMBL" id="AZBU02000003">
    <property type="protein sequence ID" value="TKR88909.1"/>
    <property type="molecule type" value="Genomic_DNA"/>
</dbReference>
<keyword evidence="3" id="KW-1185">Reference proteome</keyword>
<organism evidence="2 3">
    <name type="scientific">Steinernema carpocapsae</name>
    <name type="common">Entomopathogenic nematode</name>
    <dbReference type="NCBI Taxonomy" id="34508"/>
    <lineage>
        <taxon>Eukaryota</taxon>
        <taxon>Metazoa</taxon>
        <taxon>Ecdysozoa</taxon>
        <taxon>Nematoda</taxon>
        <taxon>Chromadorea</taxon>
        <taxon>Rhabditida</taxon>
        <taxon>Tylenchina</taxon>
        <taxon>Panagrolaimomorpha</taxon>
        <taxon>Strongyloidoidea</taxon>
        <taxon>Steinernematidae</taxon>
        <taxon>Steinernema</taxon>
    </lineage>
</organism>
<feature type="signal peptide" evidence="1">
    <location>
        <begin position="1"/>
        <end position="23"/>
    </location>
</feature>
<evidence type="ECO:0000313" key="2">
    <source>
        <dbReference type="EMBL" id="TKR88909.1"/>
    </source>
</evidence>
<feature type="chain" id="PRO_5020686968" evidence="1">
    <location>
        <begin position="24"/>
        <end position="68"/>
    </location>
</feature>
<name>A0A4U5NZ22_STECR</name>
<gene>
    <name evidence="2" type="ORF">L596_013081</name>
</gene>
<dbReference type="Proteomes" id="UP000298663">
    <property type="component" value="Unassembled WGS sequence"/>
</dbReference>
<sequence length="68" mass="7365">MSGNRGTTGRFRVIYMPLPLACALTLLFKPTNDEKSVNANSGATVTRACSIKDTASRNFVRNEPTDTS</sequence>
<comment type="caution">
    <text evidence="2">The sequence shown here is derived from an EMBL/GenBank/DDBJ whole genome shotgun (WGS) entry which is preliminary data.</text>
</comment>
<reference evidence="2 3" key="2">
    <citation type="journal article" date="2019" name="G3 (Bethesda)">
        <title>Hybrid Assembly of the Genome of the Entomopathogenic Nematode Steinernema carpocapsae Identifies the X-Chromosome.</title>
        <authorList>
            <person name="Serra L."/>
            <person name="Macchietto M."/>
            <person name="Macias-Munoz A."/>
            <person name="McGill C.J."/>
            <person name="Rodriguez I.M."/>
            <person name="Rodriguez B."/>
            <person name="Murad R."/>
            <person name="Mortazavi A."/>
        </authorList>
    </citation>
    <scope>NUCLEOTIDE SEQUENCE [LARGE SCALE GENOMIC DNA]</scope>
    <source>
        <strain evidence="2 3">ALL</strain>
    </source>
</reference>